<name>A0A2A9PE90_OPHUN</name>
<evidence type="ECO:0008006" key="5">
    <source>
        <dbReference type="Google" id="ProtNLM"/>
    </source>
</evidence>
<dbReference type="OrthoDB" id="5241662at2759"/>
<organism evidence="3 4">
    <name type="scientific">Ophiocordyceps unilateralis</name>
    <name type="common">Zombie-ant fungus</name>
    <name type="synonym">Torrubia unilateralis</name>
    <dbReference type="NCBI Taxonomy" id="268505"/>
    <lineage>
        <taxon>Eukaryota</taxon>
        <taxon>Fungi</taxon>
        <taxon>Dikarya</taxon>
        <taxon>Ascomycota</taxon>
        <taxon>Pezizomycotina</taxon>
        <taxon>Sordariomycetes</taxon>
        <taxon>Hypocreomycetidae</taxon>
        <taxon>Hypocreales</taxon>
        <taxon>Ophiocordycipitaceae</taxon>
        <taxon>Ophiocordyceps</taxon>
    </lineage>
</organism>
<keyword evidence="2" id="KW-1133">Transmembrane helix</keyword>
<feature type="compositionally biased region" description="Polar residues" evidence="1">
    <location>
        <begin position="270"/>
        <end position="285"/>
    </location>
</feature>
<dbReference type="PANTHER" id="PTHR37451">
    <property type="entry name" value="MARVEL DOMAIN"/>
    <property type="match status" value="1"/>
</dbReference>
<dbReference type="EMBL" id="LAZP02000216">
    <property type="protein sequence ID" value="PFH59217.1"/>
    <property type="molecule type" value="Genomic_DNA"/>
</dbReference>
<dbReference type="STRING" id="268505.A0A2A9PE90"/>
<proteinExistence type="predicted"/>
<protein>
    <recommendedName>
        <fullName evidence="5">MARVEL domain-containing protein</fullName>
    </recommendedName>
</protein>
<keyword evidence="2" id="KW-0812">Transmembrane</keyword>
<comment type="caution">
    <text evidence="3">The sequence shown here is derived from an EMBL/GenBank/DDBJ whole genome shotgun (WGS) entry which is preliminary data.</text>
</comment>
<accession>A0A2A9PE90</accession>
<sequence>MSHQATPVVDPPQTRKEIDVLQTPAWVLGVRIAQSVLSLLILALAATIATRNYIDESGLALAVALMTWLAITYMTLTERLPSLRTGYHVVAVLALDGLLVVLWLAAFAALAARRALFWGYTAIEGLTSATAGLGSLEWILFIITFVWGLVSFIQGRKQGRFPLNGFGVSTTEDCPMESKTGSAQPAQPPAPTQSLHPTQSPYTPPSPSPYTPPQQSPYSDDALPHAQGGGGGAVVAYGSPSPVYGFHQQQQQQQPYRQPQGSELPAQELPFSTTSAHAGSPTNHA</sequence>
<reference evidence="3 4" key="2">
    <citation type="journal article" date="2017" name="Sci. Rep.">
        <title>Ant-infecting Ophiocordyceps genomes reveal a high diversity of potential behavioral manipulation genes and a possible major role for enterotoxins.</title>
        <authorList>
            <person name="de Bekker C."/>
            <person name="Ohm R.A."/>
            <person name="Evans H.C."/>
            <person name="Brachmann A."/>
            <person name="Hughes D.P."/>
        </authorList>
    </citation>
    <scope>NUCLEOTIDE SEQUENCE [LARGE SCALE GENOMIC DNA]</scope>
    <source>
        <strain evidence="3 4">SC16a</strain>
    </source>
</reference>
<feature type="transmembrane region" description="Helical" evidence="2">
    <location>
        <begin position="58"/>
        <end position="76"/>
    </location>
</feature>
<dbReference type="Proteomes" id="UP000037136">
    <property type="component" value="Unassembled WGS sequence"/>
</dbReference>
<feature type="compositionally biased region" description="Pro residues" evidence="1">
    <location>
        <begin position="202"/>
        <end position="215"/>
    </location>
</feature>
<evidence type="ECO:0000313" key="4">
    <source>
        <dbReference type="Proteomes" id="UP000037136"/>
    </source>
</evidence>
<feature type="region of interest" description="Disordered" evidence="1">
    <location>
        <begin position="172"/>
        <end position="285"/>
    </location>
</feature>
<evidence type="ECO:0000256" key="1">
    <source>
        <dbReference type="SAM" id="MobiDB-lite"/>
    </source>
</evidence>
<dbReference type="AlphaFoldDB" id="A0A2A9PE90"/>
<feature type="transmembrane region" description="Helical" evidence="2">
    <location>
        <begin position="25"/>
        <end position="46"/>
    </location>
</feature>
<gene>
    <name evidence="3" type="ORF">XA68_12648</name>
</gene>
<feature type="transmembrane region" description="Helical" evidence="2">
    <location>
        <begin position="88"/>
        <end position="112"/>
    </location>
</feature>
<evidence type="ECO:0000256" key="2">
    <source>
        <dbReference type="SAM" id="Phobius"/>
    </source>
</evidence>
<dbReference type="PANTHER" id="PTHR37451:SF4">
    <property type="entry name" value="MARVEL DOMAIN-CONTAINING PROTEIN"/>
    <property type="match status" value="1"/>
</dbReference>
<evidence type="ECO:0000313" key="3">
    <source>
        <dbReference type="EMBL" id="PFH59217.1"/>
    </source>
</evidence>
<keyword evidence="2" id="KW-0472">Membrane</keyword>
<feature type="compositionally biased region" description="Low complexity" evidence="1">
    <location>
        <begin position="248"/>
        <end position="260"/>
    </location>
</feature>
<reference evidence="3 4" key="1">
    <citation type="journal article" date="2015" name="BMC Genomics">
        <title>Gene expression during zombie ant biting behavior reflects the complexity underlying fungal parasitic behavioral manipulation.</title>
        <authorList>
            <person name="de Bekker C."/>
            <person name="Ohm R.A."/>
            <person name="Loreto R.G."/>
            <person name="Sebastian A."/>
            <person name="Albert I."/>
            <person name="Merrow M."/>
            <person name="Brachmann A."/>
            <person name="Hughes D.P."/>
        </authorList>
    </citation>
    <scope>NUCLEOTIDE SEQUENCE [LARGE SCALE GENOMIC DNA]</scope>
    <source>
        <strain evidence="3 4">SC16a</strain>
    </source>
</reference>
<feature type="transmembrane region" description="Helical" evidence="2">
    <location>
        <begin position="132"/>
        <end position="153"/>
    </location>
</feature>
<keyword evidence="4" id="KW-1185">Reference proteome</keyword>